<dbReference type="KEGG" id="emx:FKV68_19510"/>
<name>A0A859QDN4_9HYPH</name>
<protein>
    <recommendedName>
        <fullName evidence="1">GIY-YIG domain-containing protein</fullName>
    </recommendedName>
</protein>
<feature type="domain" description="GIY-YIG" evidence="1">
    <location>
        <begin position="4"/>
        <end position="232"/>
    </location>
</feature>
<evidence type="ECO:0000259" key="1">
    <source>
        <dbReference type="Pfam" id="PF26468"/>
    </source>
</evidence>
<proteinExistence type="predicted"/>
<dbReference type="Proteomes" id="UP000510721">
    <property type="component" value="Chromosome"/>
</dbReference>
<dbReference type="EMBL" id="CP041238">
    <property type="protein sequence ID" value="QLL63473.1"/>
    <property type="molecule type" value="Genomic_DNA"/>
</dbReference>
<evidence type="ECO:0000313" key="3">
    <source>
        <dbReference type="Proteomes" id="UP000510721"/>
    </source>
</evidence>
<gene>
    <name evidence="2" type="ORF">FKV68_19510</name>
</gene>
<dbReference type="AlphaFoldDB" id="A0A859QDN4"/>
<dbReference type="Pfam" id="PF26468">
    <property type="entry name" value="GIY_YIG_3"/>
    <property type="match status" value="1"/>
</dbReference>
<dbReference type="InterPro" id="IPR058782">
    <property type="entry name" value="GIY_YIG_3"/>
</dbReference>
<organism evidence="2 3">
    <name type="scientific">Sinorhizobium mexicanum</name>
    <dbReference type="NCBI Taxonomy" id="375549"/>
    <lineage>
        <taxon>Bacteria</taxon>
        <taxon>Pseudomonadati</taxon>
        <taxon>Pseudomonadota</taxon>
        <taxon>Alphaproteobacteria</taxon>
        <taxon>Hyphomicrobiales</taxon>
        <taxon>Rhizobiaceae</taxon>
        <taxon>Sinorhizobium/Ensifer group</taxon>
        <taxon>Sinorhizobium</taxon>
    </lineage>
</organism>
<keyword evidence="3" id="KW-1185">Reference proteome</keyword>
<accession>A0A859QDN4</accession>
<sequence>MDSRRVNDVKRFYSAVDRLQHCLRGARMLGSCNGRLGWPRRGVYFFMEDGEDRSDSGSGPRIVRVGTHALKPSSGTKLWTRLSQHRGQMQSGGGNHRGSIFRLIVGTALMARDGYACSTWDVGNSASAEVRMGEIALEREVSRLIGSMPLVWLGVDDEPGAKSLRGYIERNAIALLSNYGKQPIDAPSAGWLGRHCDRAKVRMSGLWNSNHVDEVYDPKFLDCLDEHVLAMEEAT</sequence>
<reference evidence="2 3" key="1">
    <citation type="submission" date="2019-06" db="EMBL/GenBank/DDBJ databases">
        <title>Complete genome sequence of Ensifer mexicanus ITTG R7 isolated from nodules of Acacia angustissima (Mill.) Kuntze.</title>
        <authorList>
            <person name="Rincon-Rosales R."/>
            <person name="Rogel M.A."/>
            <person name="Guerrero G."/>
            <person name="Rincon-Molina C.I."/>
            <person name="Lopez-Lopez A."/>
            <person name="Martinez-Romero E."/>
        </authorList>
    </citation>
    <scope>NUCLEOTIDE SEQUENCE [LARGE SCALE GENOMIC DNA]</scope>
    <source>
        <strain evidence="2 3">ITTG R7</strain>
    </source>
</reference>
<evidence type="ECO:0000313" key="2">
    <source>
        <dbReference type="EMBL" id="QLL63473.1"/>
    </source>
</evidence>